<keyword evidence="2" id="KW-1185">Reference proteome</keyword>
<organism evidence="1 2">
    <name type="scientific">Paramecium octaurelia</name>
    <dbReference type="NCBI Taxonomy" id="43137"/>
    <lineage>
        <taxon>Eukaryota</taxon>
        <taxon>Sar</taxon>
        <taxon>Alveolata</taxon>
        <taxon>Ciliophora</taxon>
        <taxon>Intramacronucleata</taxon>
        <taxon>Oligohymenophorea</taxon>
        <taxon>Peniculida</taxon>
        <taxon>Parameciidae</taxon>
        <taxon>Paramecium</taxon>
    </lineage>
</organism>
<proteinExistence type="predicted"/>
<evidence type="ECO:0000313" key="2">
    <source>
        <dbReference type="Proteomes" id="UP000683925"/>
    </source>
</evidence>
<sequence length="428" mass="50642">MEQYSQENPLFDLLYILRGGIPSHPFLFHHIFQYFDKDQKLAIKLCRILMNHQDCNQKNQNGFTPLQIAVIYNQIGAIRYAQKDGRFDFNDETLMQLAITYAQLEIVEILLLEEGLSVIETNYKKMNTQSSTYLKILKRFEKIEIHKVLGEDTSEYQEIVVNEVPQFPIGKSPGKIMSDNVNECLISSAQCIQTLEDINHDNIQQLKIKKSNLCTQSSCQEHQIQKQHNQIKDQQEIRMSYQNLFRCEIVVDQLLSALFQFKYPQLDYVILLFLAQNKNDFYYKNLDSLIEQELVAFPHNNSFSYSNFDQTQKIDNYCKIITKEISQSLNEYKQQLKKKQHHFDNLKALLSYKLKYDISYQGPCEDLLMKFYHSLQIYRGLFYILHKPCMNFNCSFFTLEQFELINKLEYRNSLQQLTTNQTLQTTNQ</sequence>
<comment type="caution">
    <text evidence="1">The sequence shown here is derived from an EMBL/GenBank/DDBJ whole genome shotgun (WGS) entry which is preliminary data.</text>
</comment>
<reference evidence="1" key="1">
    <citation type="submission" date="2021-01" db="EMBL/GenBank/DDBJ databases">
        <authorList>
            <consortium name="Genoscope - CEA"/>
            <person name="William W."/>
        </authorList>
    </citation>
    <scope>NUCLEOTIDE SEQUENCE</scope>
</reference>
<protein>
    <recommendedName>
        <fullName evidence="3">Ankyrin repeat-containing domain</fullName>
    </recommendedName>
</protein>
<accession>A0A8S1W8R0</accession>
<evidence type="ECO:0008006" key="3">
    <source>
        <dbReference type="Google" id="ProtNLM"/>
    </source>
</evidence>
<evidence type="ECO:0000313" key="1">
    <source>
        <dbReference type="EMBL" id="CAD8186638.1"/>
    </source>
</evidence>
<dbReference type="EMBL" id="CAJJDP010000087">
    <property type="protein sequence ID" value="CAD8186638.1"/>
    <property type="molecule type" value="Genomic_DNA"/>
</dbReference>
<dbReference type="OMA" id="FRCEIVV"/>
<dbReference type="AlphaFoldDB" id="A0A8S1W8R0"/>
<dbReference type="Pfam" id="PF12796">
    <property type="entry name" value="Ank_2"/>
    <property type="match status" value="1"/>
</dbReference>
<dbReference type="OrthoDB" id="305390at2759"/>
<dbReference type="Proteomes" id="UP000683925">
    <property type="component" value="Unassembled WGS sequence"/>
</dbReference>
<dbReference type="InterPro" id="IPR002110">
    <property type="entry name" value="Ankyrin_rpt"/>
</dbReference>
<name>A0A8S1W8R0_PAROT</name>
<gene>
    <name evidence="1" type="ORF">POCTA_138.1.T0880134</name>
</gene>